<dbReference type="SUPFAM" id="SSF46785">
    <property type="entry name" value="Winged helix' DNA-binding domain"/>
    <property type="match status" value="1"/>
</dbReference>
<proteinExistence type="predicted"/>
<keyword evidence="3" id="KW-0804">Transcription</keyword>
<protein>
    <recommendedName>
        <fullName evidence="4">HTH gntR-type domain-containing protein</fullName>
    </recommendedName>
</protein>
<evidence type="ECO:0000259" key="4">
    <source>
        <dbReference type="PROSITE" id="PS50949"/>
    </source>
</evidence>
<keyword evidence="6" id="KW-1185">Reference proteome</keyword>
<dbReference type="GO" id="GO:0003677">
    <property type="term" value="F:DNA binding"/>
    <property type="evidence" value="ECO:0007669"/>
    <property type="project" value="UniProtKB-KW"/>
</dbReference>
<gene>
    <name evidence="5" type="ORF">DJ013_14430</name>
</gene>
<name>A0A2Z4GDH8_9BACT</name>
<dbReference type="InterPro" id="IPR000524">
    <property type="entry name" value="Tscrpt_reg_HTH_GntR"/>
</dbReference>
<dbReference type="InterPro" id="IPR011711">
    <property type="entry name" value="GntR_C"/>
</dbReference>
<dbReference type="Pfam" id="PF00392">
    <property type="entry name" value="GntR"/>
    <property type="match status" value="1"/>
</dbReference>
<accession>A0A2Z4GDH8</accession>
<dbReference type="OrthoDB" id="703321at2"/>
<dbReference type="Gene3D" id="1.10.10.10">
    <property type="entry name" value="Winged helix-like DNA-binding domain superfamily/Winged helix DNA-binding domain"/>
    <property type="match status" value="1"/>
</dbReference>
<dbReference type="Pfam" id="PF07729">
    <property type="entry name" value="FCD"/>
    <property type="match status" value="1"/>
</dbReference>
<keyword evidence="2" id="KW-0238">DNA-binding</keyword>
<dbReference type="PANTHER" id="PTHR43537:SF49">
    <property type="entry name" value="TRANSCRIPTIONAL REGULATORY PROTEIN"/>
    <property type="match status" value="1"/>
</dbReference>
<dbReference type="SMART" id="SM00345">
    <property type="entry name" value="HTH_GNTR"/>
    <property type="match status" value="1"/>
</dbReference>
<evidence type="ECO:0000256" key="1">
    <source>
        <dbReference type="ARBA" id="ARBA00023015"/>
    </source>
</evidence>
<dbReference type="PANTHER" id="PTHR43537">
    <property type="entry name" value="TRANSCRIPTIONAL REGULATOR, GNTR FAMILY"/>
    <property type="match status" value="1"/>
</dbReference>
<dbReference type="Proteomes" id="UP000249873">
    <property type="component" value="Chromosome"/>
</dbReference>
<dbReference type="EMBL" id="CP029480">
    <property type="protein sequence ID" value="AWV99296.1"/>
    <property type="molecule type" value="Genomic_DNA"/>
</dbReference>
<evidence type="ECO:0000313" key="5">
    <source>
        <dbReference type="EMBL" id="AWV99296.1"/>
    </source>
</evidence>
<dbReference type="InterPro" id="IPR036388">
    <property type="entry name" value="WH-like_DNA-bd_sf"/>
</dbReference>
<dbReference type="SUPFAM" id="SSF48008">
    <property type="entry name" value="GntR ligand-binding domain-like"/>
    <property type="match status" value="1"/>
</dbReference>
<dbReference type="KEGG" id="als:DJ013_14430"/>
<dbReference type="Gene3D" id="1.20.120.530">
    <property type="entry name" value="GntR ligand-binding domain-like"/>
    <property type="match status" value="1"/>
</dbReference>
<dbReference type="CDD" id="cd07377">
    <property type="entry name" value="WHTH_GntR"/>
    <property type="match status" value="1"/>
</dbReference>
<dbReference type="GO" id="GO:0003700">
    <property type="term" value="F:DNA-binding transcription factor activity"/>
    <property type="evidence" value="ECO:0007669"/>
    <property type="project" value="InterPro"/>
</dbReference>
<organism evidence="5 6">
    <name type="scientific">Arcticibacterium luteifluviistationis</name>
    <dbReference type="NCBI Taxonomy" id="1784714"/>
    <lineage>
        <taxon>Bacteria</taxon>
        <taxon>Pseudomonadati</taxon>
        <taxon>Bacteroidota</taxon>
        <taxon>Cytophagia</taxon>
        <taxon>Cytophagales</taxon>
        <taxon>Leadbetterellaceae</taxon>
        <taxon>Arcticibacterium</taxon>
    </lineage>
</organism>
<dbReference type="InterPro" id="IPR036390">
    <property type="entry name" value="WH_DNA-bd_sf"/>
</dbReference>
<feature type="domain" description="HTH gntR-type" evidence="4">
    <location>
        <begin position="5"/>
        <end position="72"/>
    </location>
</feature>
<dbReference type="RefSeq" id="WP_111372582.1">
    <property type="nucleotide sequence ID" value="NZ_CP029480.1"/>
</dbReference>
<dbReference type="PROSITE" id="PS50949">
    <property type="entry name" value="HTH_GNTR"/>
    <property type="match status" value="1"/>
</dbReference>
<dbReference type="InterPro" id="IPR008920">
    <property type="entry name" value="TF_FadR/GntR_C"/>
</dbReference>
<dbReference type="SMART" id="SM00895">
    <property type="entry name" value="FCD"/>
    <property type="match status" value="1"/>
</dbReference>
<evidence type="ECO:0000256" key="3">
    <source>
        <dbReference type="ARBA" id="ARBA00023163"/>
    </source>
</evidence>
<keyword evidence="1" id="KW-0805">Transcription regulation</keyword>
<evidence type="ECO:0000256" key="2">
    <source>
        <dbReference type="ARBA" id="ARBA00023125"/>
    </source>
</evidence>
<dbReference type="AlphaFoldDB" id="A0A2Z4GDH8"/>
<evidence type="ECO:0000313" key="6">
    <source>
        <dbReference type="Proteomes" id="UP000249873"/>
    </source>
</evidence>
<sequence>MIEHSDLSKLAYHELKNRIIKGELETGQKLIQEKIATELGISRMPLHKALQMLEDEFLVEAVPRKGYIVREHKLKDKIDAFECREVLEGLAARKVASKPNHEEIADKLASFFKPYIEKKEIDAETYRKADRDFHNTICELSKNTVLQKMDAMANYLQMTFTYGLLRTPQETLPEHLGIIEAIREGNEEKAEILMREHAAITINKLKKELSEQEL</sequence>
<reference evidence="5 6" key="1">
    <citation type="submission" date="2018-05" db="EMBL/GenBank/DDBJ databases">
        <title>Complete genome sequence of Arcticibacterium luteifluviistationis SM1504T, a cytophagaceae bacterium isolated from Arctic surface seawater.</title>
        <authorList>
            <person name="Li Y."/>
            <person name="Qin Q.-L."/>
        </authorList>
    </citation>
    <scope>NUCLEOTIDE SEQUENCE [LARGE SCALE GENOMIC DNA]</scope>
    <source>
        <strain evidence="5 6">SM1504</strain>
    </source>
</reference>